<accession>A0A930VYF3</accession>
<dbReference type="FunFam" id="3.40.50.1970:FF:000003">
    <property type="entry name" value="Alcohol dehydrogenase, iron-containing"/>
    <property type="match status" value="1"/>
</dbReference>
<keyword evidence="1" id="KW-0560">Oxidoreductase</keyword>
<sequence>MVNFEYVVPTQVVFGKDTQLRAAELVSAHGGSKVLVHFGGNHVVKSGLLDQIHQLLSDAGITYVDCGGVVPNPRIELAEEAVELGKREGVDFILAIGGGSVMDSAKAIAYGLANDVSLEDLYLHKVSVSKAVPLGVISTIAGTGSETSDSSVMNITLADGRVLKRSYHHQSGRPCFAIMNPELTYSVSAYQTASTGADIMMHTMERYFTLEKDVALTDELAEGLLRTVKEAVLIAVKEPENYAARADLLWASSLSHCGLTGTGRVSDFASHAIEHELSAKYDVAHGAGLTAIWASWAKYVMSQDPERFAQFAVNVFGVQNNFHNPTATGLAGIEAWNQWCHAIGMPTSLAELGVDPSEEDILQMAEGTIDARGGDHAGNFMQLKTADVQQILRMALK</sequence>
<feature type="domain" description="Alcohol dehydrogenase iron-type/glycerol dehydrogenase GldA" evidence="2">
    <location>
        <begin position="9"/>
        <end position="181"/>
    </location>
</feature>
<dbReference type="Gene3D" id="3.40.50.1970">
    <property type="match status" value="1"/>
</dbReference>
<dbReference type="GO" id="GO:0046872">
    <property type="term" value="F:metal ion binding"/>
    <property type="evidence" value="ECO:0007669"/>
    <property type="project" value="InterPro"/>
</dbReference>
<dbReference type="GO" id="GO:1990002">
    <property type="term" value="F:methylglyoxal reductase (NADPH) (acetol producing) activity"/>
    <property type="evidence" value="ECO:0007669"/>
    <property type="project" value="TreeGrafter"/>
</dbReference>
<dbReference type="Pfam" id="PF00465">
    <property type="entry name" value="Fe-ADH"/>
    <property type="match status" value="1"/>
</dbReference>
<dbReference type="PANTHER" id="PTHR43633:SF1">
    <property type="entry name" value="ALCOHOL DEHYDROGENASE YQHD"/>
    <property type="match status" value="1"/>
</dbReference>
<reference evidence="4" key="1">
    <citation type="submission" date="2020-04" db="EMBL/GenBank/DDBJ databases">
        <title>Deep metagenomics examines the oral microbiome during advanced dental caries in children, revealing novel taxa and co-occurrences with host molecules.</title>
        <authorList>
            <person name="Baker J.L."/>
            <person name="Morton J.T."/>
            <person name="Dinis M."/>
            <person name="Alvarez R."/>
            <person name="Tran N.C."/>
            <person name="Knight R."/>
            <person name="Edlund A."/>
        </authorList>
    </citation>
    <scope>NUCLEOTIDE SEQUENCE</scope>
    <source>
        <strain evidence="4">JCVI_22A_bin.2</strain>
    </source>
</reference>
<dbReference type="Gene3D" id="1.20.1090.10">
    <property type="entry name" value="Dehydroquinate synthase-like - alpha domain"/>
    <property type="match status" value="1"/>
</dbReference>
<dbReference type="SUPFAM" id="SSF56796">
    <property type="entry name" value="Dehydroquinate synthase-like"/>
    <property type="match status" value="1"/>
</dbReference>
<feature type="domain" description="Fe-containing alcohol dehydrogenase-like C-terminal" evidence="3">
    <location>
        <begin position="192"/>
        <end position="395"/>
    </location>
</feature>
<dbReference type="AlphaFoldDB" id="A0A930VYF3"/>
<dbReference type="InterPro" id="IPR056798">
    <property type="entry name" value="ADH_Fe_C"/>
</dbReference>
<dbReference type="InterPro" id="IPR044731">
    <property type="entry name" value="BDH-like"/>
</dbReference>
<evidence type="ECO:0000313" key="4">
    <source>
        <dbReference type="EMBL" id="MBF4808856.1"/>
    </source>
</evidence>
<dbReference type="GO" id="GO:0005829">
    <property type="term" value="C:cytosol"/>
    <property type="evidence" value="ECO:0007669"/>
    <property type="project" value="TreeGrafter"/>
</dbReference>
<dbReference type="Proteomes" id="UP000772566">
    <property type="component" value="Unassembled WGS sequence"/>
</dbReference>
<dbReference type="PANTHER" id="PTHR43633">
    <property type="entry name" value="ALCOHOL DEHYDROGENASE YQHD"/>
    <property type="match status" value="1"/>
</dbReference>
<dbReference type="InterPro" id="IPR001670">
    <property type="entry name" value="ADH_Fe/GldA"/>
</dbReference>
<dbReference type="EMBL" id="JABZGT010000037">
    <property type="protein sequence ID" value="MBF4808856.1"/>
    <property type="molecule type" value="Genomic_DNA"/>
</dbReference>
<evidence type="ECO:0000259" key="3">
    <source>
        <dbReference type="Pfam" id="PF25137"/>
    </source>
</evidence>
<evidence type="ECO:0000313" key="5">
    <source>
        <dbReference type="Proteomes" id="UP000772566"/>
    </source>
</evidence>
<dbReference type="GO" id="GO:0008106">
    <property type="term" value="F:alcohol dehydrogenase (NADP+) activity"/>
    <property type="evidence" value="ECO:0007669"/>
    <property type="project" value="TreeGrafter"/>
</dbReference>
<gene>
    <name evidence="4" type="ORF">HXK23_01305</name>
</gene>
<protein>
    <submittedName>
        <fullName evidence="4">Iron-containing alcohol dehydrogenase</fullName>
    </submittedName>
</protein>
<name>A0A930VYF3_9ACTN</name>
<comment type="caution">
    <text evidence="4">The sequence shown here is derived from an EMBL/GenBank/DDBJ whole genome shotgun (WGS) entry which is preliminary data.</text>
</comment>
<dbReference type="GO" id="GO:1990362">
    <property type="term" value="F:butanol dehydrogenase (NAD+) activity"/>
    <property type="evidence" value="ECO:0007669"/>
    <property type="project" value="InterPro"/>
</dbReference>
<proteinExistence type="predicted"/>
<evidence type="ECO:0000259" key="2">
    <source>
        <dbReference type="Pfam" id="PF00465"/>
    </source>
</evidence>
<dbReference type="CDD" id="cd08187">
    <property type="entry name" value="BDH"/>
    <property type="match status" value="1"/>
</dbReference>
<evidence type="ECO:0000256" key="1">
    <source>
        <dbReference type="ARBA" id="ARBA00023002"/>
    </source>
</evidence>
<organism evidence="4 5">
    <name type="scientific">Lancefieldella parvula</name>
    <dbReference type="NCBI Taxonomy" id="1382"/>
    <lineage>
        <taxon>Bacteria</taxon>
        <taxon>Bacillati</taxon>
        <taxon>Actinomycetota</taxon>
        <taxon>Coriobacteriia</taxon>
        <taxon>Coriobacteriales</taxon>
        <taxon>Atopobiaceae</taxon>
        <taxon>Lancefieldella</taxon>
    </lineage>
</organism>
<dbReference type="Pfam" id="PF25137">
    <property type="entry name" value="ADH_Fe_C"/>
    <property type="match status" value="1"/>
</dbReference>